<dbReference type="PANTHER" id="PTHR23026:SF117">
    <property type="entry name" value="NITROREDUCTASE"/>
    <property type="match status" value="1"/>
</dbReference>
<sequence>MIDIIRQRRSIRKFTEQVVEEDKLKLLQEAALRSPASKSANAWEFVVVQDRSLIQQLATSKPFGSKLLETAPLAIVITADETKTEAWIEDCSVASVFLQLTAQALGLGSCWVQIRGRNHSDEKTAEEYVREVLEIPSNLSVLSIIAVGYPAQERRPVETADLQWEKIHSNKFGVKE</sequence>
<name>A0A419W8Y0_9BACT</name>
<protein>
    <submittedName>
        <fullName evidence="2">Nitroreductase</fullName>
    </submittedName>
</protein>
<organism evidence="2 3">
    <name type="scientific">Mangrovibacterium diazotrophicum</name>
    <dbReference type="NCBI Taxonomy" id="1261403"/>
    <lineage>
        <taxon>Bacteria</taxon>
        <taxon>Pseudomonadati</taxon>
        <taxon>Bacteroidota</taxon>
        <taxon>Bacteroidia</taxon>
        <taxon>Marinilabiliales</taxon>
        <taxon>Prolixibacteraceae</taxon>
        <taxon>Mangrovibacterium</taxon>
    </lineage>
</organism>
<evidence type="ECO:0000313" key="2">
    <source>
        <dbReference type="EMBL" id="RKD91923.1"/>
    </source>
</evidence>
<evidence type="ECO:0000313" key="3">
    <source>
        <dbReference type="Proteomes" id="UP000283387"/>
    </source>
</evidence>
<dbReference type="GO" id="GO:0016491">
    <property type="term" value="F:oxidoreductase activity"/>
    <property type="evidence" value="ECO:0007669"/>
    <property type="project" value="InterPro"/>
</dbReference>
<dbReference type="InterPro" id="IPR050627">
    <property type="entry name" value="Nitroreductase/BluB"/>
</dbReference>
<dbReference type="AlphaFoldDB" id="A0A419W8Y0"/>
<comment type="caution">
    <text evidence="2">The sequence shown here is derived from an EMBL/GenBank/DDBJ whole genome shotgun (WGS) entry which is preliminary data.</text>
</comment>
<dbReference type="Gene3D" id="3.40.109.10">
    <property type="entry name" value="NADH Oxidase"/>
    <property type="match status" value="1"/>
</dbReference>
<accession>A0A419W8Y0</accession>
<evidence type="ECO:0000259" key="1">
    <source>
        <dbReference type="Pfam" id="PF00881"/>
    </source>
</evidence>
<dbReference type="SUPFAM" id="SSF55469">
    <property type="entry name" value="FMN-dependent nitroreductase-like"/>
    <property type="match status" value="1"/>
</dbReference>
<dbReference type="InterPro" id="IPR029479">
    <property type="entry name" value="Nitroreductase"/>
</dbReference>
<dbReference type="InterPro" id="IPR000415">
    <property type="entry name" value="Nitroreductase-like"/>
</dbReference>
<dbReference type="EMBL" id="RAPN01000001">
    <property type="protein sequence ID" value="RKD91923.1"/>
    <property type="molecule type" value="Genomic_DNA"/>
</dbReference>
<dbReference type="PANTHER" id="PTHR23026">
    <property type="entry name" value="NADPH NITROREDUCTASE"/>
    <property type="match status" value="1"/>
</dbReference>
<feature type="domain" description="Nitroreductase" evidence="1">
    <location>
        <begin position="5"/>
        <end position="58"/>
    </location>
</feature>
<dbReference type="RefSeq" id="WP_120273184.1">
    <property type="nucleotide sequence ID" value="NZ_RAPN01000001.1"/>
</dbReference>
<feature type="domain" description="Nitroreductase" evidence="1">
    <location>
        <begin position="62"/>
        <end position="149"/>
    </location>
</feature>
<proteinExistence type="predicted"/>
<reference evidence="2 3" key="1">
    <citation type="submission" date="2018-09" db="EMBL/GenBank/DDBJ databases">
        <title>Genomic Encyclopedia of Archaeal and Bacterial Type Strains, Phase II (KMG-II): from individual species to whole genera.</title>
        <authorList>
            <person name="Goeker M."/>
        </authorList>
    </citation>
    <scope>NUCLEOTIDE SEQUENCE [LARGE SCALE GENOMIC DNA]</scope>
    <source>
        <strain evidence="2 3">DSM 27148</strain>
    </source>
</reference>
<dbReference type="CDD" id="cd02151">
    <property type="entry name" value="nitroreductase"/>
    <property type="match status" value="1"/>
</dbReference>
<keyword evidence="3" id="KW-1185">Reference proteome</keyword>
<dbReference type="Pfam" id="PF00881">
    <property type="entry name" value="Nitroreductase"/>
    <property type="match status" value="2"/>
</dbReference>
<dbReference type="Proteomes" id="UP000283387">
    <property type="component" value="Unassembled WGS sequence"/>
</dbReference>
<gene>
    <name evidence="2" type="ORF">BC643_2292</name>
</gene>
<dbReference type="OrthoDB" id="9809288at2"/>